<name>A0A1Q2HVN8_9CORY</name>
<gene>
    <name evidence="3" type="ORF">CGLAU_04720</name>
</gene>
<evidence type="ECO:0000313" key="3">
    <source>
        <dbReference type="EMBL" id="AQQ14918.1"/>
    </source>
</evidence>
<dbReference type="KEGG" id="cgv:CGLAU_04720"/>
<sequence length="362" mass="38502" precursor="true">MQPRSRVYAAAAVATLILPTLAACSSGAETTAEPNFTSVASSTAPTSQTSETKASATTNDKADTWIKAYEYVLDHPGDYPVSAAADYEPKGTYSYALVEANGDNTPELLLQVDSLHFSPVLAFTIGSDGKAIGTQDVLIQGASPAGGSRARVDASASGIGIHQVTYHSVQEYAYSTTFKPSRTKLTKVSDEVEYASQSELPDHLEVKWYATTDKSGLRSSQPTTGGSAAGTKPKKPSSGQGKLAAGPGEVALEGTMLELSASEAINKVGVFDADPAARYRFFKLDQPTQVTGKQGPGTRTEKVQWLFFGRTDTPIDGGSPSDLVGKHARLIIDQTLFHFSNEPAFPELAPFVEYARDYEILD</sequence>
<feature type="compositionally biased region" description="Polar residues" evidence="1">
    <location>
        <begin position="213"/>
        <end position="226"/>
    </location>
</feature>
<dbReference type="RefSeq" id="WP_095659684.1">
    <property type="nucleotide sequence ID" value="NZ_CP019688.1"/>
</dbReference>
<feature type="region of interest" description="Disordered" evidence="1">
    <location>
        <begin position="35"/>
        <end position="56"/>
    </location>
</feature>
<dbReference type="EMBL" id="CP019688">
    <property type="protein sequence ID" value="AQQ14918.1"/>
    <property type="molecule type" value="Genomic_DNA"/>
</dbReference>
<feature type="chain" id="PRO_5038959728" evidence="2">
    <location>
        <begin position="23"/>
        <end position="362"/>
    </location>
</feature>
<organism evidence="3 4">
    <name type="scientific">Corynebacterium glaucum</name>
    <dbReference type="NCBI Taxonomy" id="187491"/>
    <lineage>
        <taxon>Bacteria</taxon>
        <taxon>Bacillati</taxon>
        <taxon>Actinomycetota</taxon>
        <taxon>Actinomycetes</taxon>
        <taxon>Mycobacteriales</taxon>
        <taxon>Corynebacteriaceae</taxon>
        <taxon>Corynebacterium</taxon>
    </lineage>
</organism>
<reference evidence="3 4" key="1">
    <citation type="submission" date="2016-12" db="EMBL/GenBank/DDBJ databases">
        <authorList>
            <person name="Song W.-J."/>
            <person name="Kurnit D.M."/>
        </authorList>
    </citation>
    <scope>NUCLEOTIDE SEQUENCE [LARGE SCALE GENOMIC DNA]</scope>
    <source>
        <strain evidence="3 4">DSM 30827</strain>
    </source>
</reference>
<dbReference type="OrthoDB" id="4426122at2"/>
<keyword evidence="2" id="KW-0732">Signal</keyword>
<feature type="region of interest" description="Disordered" evidence="1">
    <location>
        <begin position="213"/>
        <end position="246"/>
    </location>
</feature>
<evidence type="ECO:0000256" key="1">
    <source>
        <dbReference type="SAM" id="MobiDB-lite"/>
    </source>
</evidence>
<feature type="signal peptide" evidence="2">
    <location>
        <begin position="1"/>
        <end position="22"/>
    </location>
</feature>
<dbReference type="Proteomes" id="UP000217209">
    <property type="component" value="Chromosome"/>
</dbReference>
<evidence type="ECO:0000256" key="2">
    <source>
        <dbReference type="SAM" id="SignalP"/>
    </source>
</evidence>
<keyword evidence="4" id="KW-1185">Reference proteome</keyword>
<dbReference type="PROSITE" id="PS51257">
    <property type="entry name" value="PROKAR_LIPOPROTEIN"/>
    <property type="match status" value="1"/>
</dbReference>
<evidence type="ECO:0000313" key="4">
    <source>
        <dbReference type="Proteomes" id="UP000217209"/>
    </source>
</evidence>
<dbReference type="AlphaFoldDB" id="A0A1Q2HVN8"/>
<proteinExistence type="predicted"/>
<protein>
    <submittedName>
        <fullName evidence="3">Uncharacterized protein</fullName>
    </submittedName>
</protein>
<accession>A0A1Q2HVN8</accession>